<reference evidence="10 11" key="1">
    <citation type="submission" date="2021-01" db="EMBL/GenBank/DDBJ databases">
        <title>Belnapia mucosa sp. nov. and Belnapia arida sp. nov., isolated from the Tabernas Desert (Almeria, Spain).</title>
        <authorList>
            <person name="Molina-Menor E."/>
            <person name="Vidal-Verdu A."/>
            <person name="Calonge A."/>
            <person name="Satari L."/>
            <person name="Pereto J."/>
            <person name="Porcar M."/>
        </authorList>
    </citation>
    <scope>NUCLEOTIDE SEQUENCE [LARGE SCALE GENOMIC DNA]</scope>
    <source>
        <strain evidence="10 11">T18</strain>
    </source>
</reference>
<keyword evidence="7" id="KW-0975">Bacterial flagellum</keyword>
<dbReference type="PANTHER" id="PTHR43484:SF1">
    <property type="entry name" value="FLAGELLAR MOTOR SWITCH PROTEIN FLIN"/>
    <property type="match status" value="1"/>
</dbReference>
<comment type="similarity">
    <text evidence="1 7">Belongs to the FliN/MopA/SpaO family.</text>
</comment>
<keyword evidence="3 7" id="KW-1003">Cell membrane</keyword>
<feature type="domain" description="Flagellar motor switch protein FliN-like C-terminal" evidence="9">
    <location>
        <begin position="29"/>
        <end position="100"/>
    </location>
</feature>
<keyword evidence="10" id="KW-0282">Flagellum</keyword>
<evidence type="ECO:0000256" key="5">
    <source>
        <dbReference type="ARBA" id="ARBA00022779"/>
    </source>
</evidence>
<dbReference type="Pfam" id="PF01052">
    <property type="entry name" value="FliMN_C"/>
    <property type="match status" value="1"/>
</dbReference>
<dbReference type="InterPro" id="IPR001172">
    <property type="entry name" value="FliN_T3SS_HrcQb"/>
</dbReference>
<keyword evidence="11" id="KW-1185">Reference proteome</keyword>
<dbReference type="PANTHER" id="PTHR43484">
    <property type="match status" value="1"/>
</dbReference>
<dbReference type="InterPro" id="IPR051469">
    <property type="entry name" value="FliN/MopA/SpaO"/>
</dbReference>
<keyword evidence="6 7" id="KW-0472">Membrane</keyword>
<keyword evidence="10" id="KW-0969">Cilium</keyword>
<comment type="function">
    <text evidence="7">FliN is one of three proteins (FliG, FliN, FliM) that form the rotor-mounted switch complex (C ring), located at the base of the basal body. This complex interacts with the CheY and CheZ chemotaxis proteins, in addition to contacting components of the motor that determine the direction of flagellar rotation.</text>
</comment>
<evidence type="ECO:0000256" key="7">
    <source>
        <dbReference type="RuleBase" id="RU362074"/>
    </source>
</evidence>
<keyword evidence="10" id="KW-0966">Cell projection</keyword>
<evidence type="ECO:0000256" key="4">
    <source>
        <dbReference type="ARBA" id="ARBA00022500"/>
    </source>
</evidence>
<dbReference type="Proteomes" id="UP000660885">
    <property type="component" value="Unassembled WGS sequence"/>
</dbReference>
<name>A0ABS1U8P9_9PROT</name>
<dbReference type="Gene3D" id="2.30.330.10">
    <property type="entry name" value="SpoA-like"/>
    <property type="match status" value="1"/>
</dbReference>
<feature type="region of interest" description="Disordered" evidence="8">
    <location>
        <begin position="1"/>
        <end position="22"/>
    </location>
</feature>
<accession>A0ABS1U8P9</accession>
<comment type="subcellular location">
    <subcellularLocation>
        <location evidence="7">Cell membrane</location>
        <topology evidence="7">Peripheral membrane protein</topology>
        <orientation evidence="7">Cytoplasmic side</orientation>
    </subcellularLocation>
    <subcellularLocation>
        <location evidence="7">Bacterial flagellum basal body</location>
    </subcellularLocation>
</comment>
<protein>
    <recommendedName>
        <fullName evidence="2 7">Flagellar motor switch protein FliN</fullName>
    </recommendedName>
</protein>
<comment type="caution">
    <text evidence="10">The sequence shown here is derived from an EMBL/GenBank/DDBJ whole genome shotgun (WGS) entry which is preliminary data.</text>
</comment>
<proteinExistence type="inferred from homology"/>
<dbReference type="NCBIfam" id="TIGR02480">
    <property type="entry name" value="fliN"/>
    <property type="match status" value="1"/>
</dbReference>
<gene>
    <name evidence="10" type="primary">fliN</name>
    <name evidence="10" type="ORF">JMJ56_23900</name>
</gene>
<evidence type="ECO:0000313" key="11">
    <source>
        <dbReference type="Proteomes" id="UP000660885"/>
    </source>
</evidence>
<dbReference type="InterPro" id="IPR012826">
    <property type="entry name" value="FliN"/>
</dbReference>
<evidence type="ECO:0000256" key="2">
    <source>
        <dbReference type="ARBA" id="ARBA00021897"/>
    </source>
</evidence>
<evidence type="ECO:0000313" key="10">
    <source>
        <dbReference type="EMBL" id="MBL6081061.1"/>
    </source>
</evidence>
<evidence type="ECO:0000256" key="1">
    <source>
        <dbReference type="ARBA" id="ARBA00009226"/>
    </source>
</evidence>
<dbReference type="PRINTS" id="PR00956">
    <property type="entry name" value="FLGMOTORFLIN"/>
</dbReference>
<keyword evidence="5 7" id="KW-0283">Flagellar rotation</keyword>
<dbReference type="InterPro" id="IPR036429">
    <property type="entry name" value="SpoA-like_sf"/>
</dbReference>
<dbReference type="InterPro" id="IPR001543">
    <property type="entry name" value="FliN-like_C"/>
</dbReference>
<organism evidence="10 11">
    <name type="scientific">Belnapia arida</name>
    <dbReference type="NCBI Taxonomy" id="2804533"/>
    <lineage>
        <taxon>Bacteria</taxon>
        <taxon>Pseudomonadati</taxon>
        <taxon>Pseudomonadota</taxon>
        <taxon>Alphaproteobacteria</taxon>
        <taxon>Acetobacterales</taxon>
        <taxon>Roseomonadaceae</taxon>
        <taxon>Belnapia</taxon>
    </lineage>
</organism>
<evidence type="ECO:0000256" key="3">
    <source>
        <dbReference type="ARBA" id="ARBA00022475"/>
    </source>
</evidence>
<evidence type="ECO:0000259" key="9">
    <source>
        <dbReference type="Pfam" id="PF01052"/>
    </source>
</evidence>
<keyword evidence="4 7" id="KW-0145">Chemotaxis</keyword>
<sequence>MADPAGFEALNPMEAAAPRPAGGGRDLEAVYDIPVQVSAVLGRATMQVSQLLKLGRGAVVELDRKLGEAVDIYVNNRLVARGEVVMVEDNRLGVTMTEIVKGDRGV</sequence>
<dbReference type="EMBL" id="JAETWB010000020">
    <property type="protein sequence ID" value="MBL6081061.1"/>
    <property type="molecule type" value="Genomic_DNA"/>
</dbReference>
<dbReference type="SUPFAM" id="SSF101801">
    <property type="entry name" value="Surface presentation of antigens (SPOA)"/>
    <property type="match status" value="1"/>
</dbReference>
<evidence type="ECO:0000256" key="6">
    <source>
        <dbReference type="ARBA" id="ARBA00023136"/>
    </source>
</evidence>
<evidence type="ECO:0000256" key="8">
    <source>
        <dbReference type="SAM" id="MobiDB-lite"/>
    </source>
</evidence>